<keyword evidence="1 3" id="KW-0378">Hydrolase</keyword>
<dbReference type="Proteomes" id="UP001162834">
    <property type="component" value="Chromosome"/>
</dbReference>
<dbReference type="GO" id="GO:0050127">
    <property type="term" value="F:N-carbamoylsarcosine amidase activity"/>
    <property type="evidence" value="ECO:0007669"/>
    <property type="project" value="UniProtKB-EC"/>
</dbReference>
<evidence type="ECO:0000313" key="4">
    <source>
        <dbReference type="Proteomes" id="UP001162834"/>
    </source>
</evidence>
<dbReference type="Gene3D" id="3.40.50.850">
    <property type="entry name" value="Isochorismatase-like"/>
    <property type="match status" value="1"/>
</dbReference>
<dbReference type="PANTHER" id="PTHR43540:SF1">
    <property type="entry name" value="ISOCHORISMATASE HYDROLASE"/>
    <property type="match status" value="1"/>
</dbReference>
<sequence>MATTESNLQAMLDEVFAADSQLYQGRGFQRRVGFGQRPALVHIDLANAWTRPGHAFSCDDMDDQIIPAVQRLNEAARPKGIPIVYTTTAFEVTEGPNSDMGIWNRKIPLEELKVGTEGVQIDDRIAPLEGELVITKKRASAFHGTNLSSYLTAHRVDTIIVTGVTMAGCVRHTAEDGIAEGFAPIVVREAVGDRVPGVVEWNLFDIDAKFGDVEPLDTVVGYLENLKVDRGPR</sequence>
<protein>
    <submittedName>
        <fullName evidence="3">N-carbamoylsarcosine amidase</fullName>
        <ecNumber evidence="3">3.5.1.59</ecNumber>
    </submittedName>
</protein>
<proteinExistence type="predicted"/>
<dbReference type="AlphaFoldDB" id="A0A9E6Y2H9"/>
<dbReference type="InterPro" id="IPR050272">
    <property type="entry name" value="Isochorismatase-like_hydrls"/>
</dbReference>
<feature type="domain" description="Isochorismatase-like" evidence="2">
    <location>
        <begin position="39"/>
        <end position="213"/>
    </location>
</feature>
<keyword evidence="4" id="KW-1185">Reference proteome</keyword>
<dbReference type="RefSeq" id="WP_259313114.1">
    <property type="nucleotide sequence ID" value="NZ_CP087164.1"/>
</dbReference>
<name>A0A9E6Y2H9_9ACTN</name>
<gene>
    <name evidence="3" type="ORF">DSM104329_05539</name>
</gene>
<dbReference type="KEGG" id="sbae:DSM104329_05539"/>
<reference evidence="3" key="1">
    <citation type="journal article" date="2022" name="Int. J. Syst. Evol. Microbiol.">
        <title>Pseudomonas aegrilactucae sp. nov. and Pseudomonas morbosilactucae sp. nov., pathogens causing bacterial rot of lettuce in Japan.</title>
        <authorList>
            <person name="Sawada H."/>
            <person name="Fujikawa T."/>
            <person name="Satou M."/>
        </authorList>
    </citation>
    <scope>NUCLEOTIDE SEQUENCE</scope>
    <source>
        <strain evidence="3">0166_1</strain>
    </source>
</reference>
<dbReference type="EMBL" id="CP087164">
    <property type="protein sequence ID" value="UGS39107.1"/>
    <property type="molecule type" value="Genomic_DNA"/>
</dbReference>
<dbReference type="PANTHER" id="PTHR43540">
    <property type="entry name" value="PEROXYUREIDOACRYLATE/UREIDOACRYLATE AMIDOHYDROLASE-RELATED"/>
    <property type="match status" value="1"/>
</dbReference>
<evidence type="ECO:0000259" key="2">
    <source>
        <dbReference type="Pfam" id="PF00857"/>
    </source>
</evidence>
<evidence type="ECO:0000313" key="3">
    <source>
        <dbReference type="EMBL" id="UGS39107.1"/>
    </source>
</evidence>
<dbReference type="EC" id="3.5.1.59" evidence="3"/>
<evidence type="ECO:0000256" key="1">
    <source>
        <dbReference type="ARBA" id="ARBA00022801"/>
    </source>
</evidence>
<dbReference type="SUPFAM" id="SSF52499">
    <property type="entry name" value="Isochorismatase-like hydrolases"/>
    <property type="match status" value="1"/>
</dbReference>
<dbReference type="InterPro" id="IPR000868">
    <property type="entry name" value="Isochorismatase-like_dom"/>
</dbReference>
<dbReference type="Pfam" id="PF00857">
    <property type="entry name" value="Isochorismatase"/>
    <property type="match status" value="1"/>
</dbReference>
<dbReference type="InterPro" id="IPR036380">
    <property type="entry name" value="Isochorismatase-like_sf"/>
</dbReference>
<accession>A0A9E6Y2H9</accession>
<organism evidence="3 4">
    <name type="scientific">Capillimicrobium parvum</name>
    <dbReference type="NCBI Taxonomy" id="2884022"/>
    <lineage>
        <taxon>Bacteria</taxon>
        <taxon>Bacillati</taxon>
        <taxon>Actinomycetota</taxon>
        <taxon>Thermoleophilia</taxon>
        <taxon>Solirubrobacterales</taxon>
        <taxon>Capillimicrobiaceae</taxon>
        <taxon>Capillimicrobium</taxon>
    </lineage>
</organism>